<dbReference type="InterPro" id="IPR007607">
    <property type="entry name" value="BacA/B"/>
</dbReference>
<evidence type="ECO:0000256" key="2">
    <source>
        <dbReference type="SAM" id="MobiDB-lite"/>
    </source>
</evidence>
<dbReference type="PANTHER" id="PTHR35024:SF4">
    <property type="entry name" value="POLYMER-FORMING CYTOSKELETAL PROTEIN"/>
    <property type="match status" value="1"/>
</dbReference>
<gene>
    <name evidence="3" type="ORF">SAMN05428998_11318</name>
</gene>
<dbReference type="Proteomes" id="UP000192917">
    <property type="component" value="Unassembled WGS sequence"/>
</dbReference>
<name>A0A1Y6C131_9PROT</name>
<comment type="similarity">
    <text evidence="1">Belongs to the bactofilin family.</text>
</comment>
<dbReference type="PANTHER" id="PTHR35024">
    <property type="entry name" value="HYPOTHETICAL CYTOSOLIC PROTEIN"/>
    <property type="match status" value="1"/>
</dbReference>
<feature type="compositionally biased region" description="Basic and acidic residues" evidence="2">
    <location>
        <begin position="106"/>
        <end position="117"/>
    </location>
</feature>
<sequence>MASKQNDETEGKKLTVGKGIRLSGEITACEKLVVEGQVEADLTGAQDLVVAESGLFKGRAIVDRAEISGTFEGELTVREVLNLHGSGLIDGTLKYAEMEIERGGRVRGTIEELDRAQAAKPSGPTPVATSSRETEKEPGAAKSEAAAS</sequence>
<dbReference type="STRING" id="560819.SAMN05428998_11318"/>
<proteinExistence type="inferred from homology"/>
<dbReference type="RefSeq" id="WP_159460234.1">
    <property type="nucleotide sequence ID" value="NZ_FWZX01000013.1"/>
</dbReference>
<dbReference type="AlphaFoldDB" id="A0A1Y6C131"/>
<organism evidence="3 4">
    <name type="scientific">Tistlia consotensis USBA 355</name>
    <dbReference type="NCBI Taxonomy" id="560819"/>
    <lineage>
        <taxon>Bacteria</taxon>
        <taxon>Pseudomonadati</taxon>
        <taxon>Pseudomonadota</taxon>
        <taxon>Alphaproteobacteria</taxon>
        <taxon>Rhodospirillales</taxon>
        <taxon>Rhodovibrionaceae</taxon>
        <taxon>Tistlia</taxon>
    </lineage>
</organism>
<evidence type="ECO:0000313" key="4">
    <source>
        <dbReference type="Proteomes" id="UP000192917"/>
    </source>
</evidence>
<dbReference type="Pfam" id="PF04519">
    <property type="entry name" value="Bactofilin"/>
    <property type="match status" value="1"/>
</dbReference>
<dbReference type="EMBL" id="FWZX01000013">
    <property type="protein sequence ID" value="SMF38345.1"/>
    <property type="molecule type" value="Genomic_DNA"/>
</dbReference>
<reference evidence="3 4" key="1">
    <citation type="submission" date="2017-04" db="EMBL/GenBank/DDBJ databases">
        <authorList>
            <person name="Afonso C.L."/>
            <person name="Miller P.J."/>
            <person name="Scott M.A."/>
            <person name="Spackman E."/>
            <person name="Goraichik I."/>
            <person name="Dimitrov K.M."/>
            <person name="Suarez D.L."/>
            <person name="Swayne D.E."/>
        </authorList>
    </citation>
    <scope>NUCLEOTIDE SEQUENCE [LARGE SCALE GENOMIC DNA]</scope>
    <source>
        <strain evidence="3 4">USBA 355</strain>
    </source>
</reference>
<protein>
    <submittedName>
        <fullName evidence="3">Protein CcmA, bactofilin family</fullName>
    </submittedName>
</protein>
<evidence type="ECO:0000256" key="1">
    <source>
        <dbReference type="ARBA" id="ARBA00044755"/>
    </source>
</evidence>
<keyword evidence="4" id="KW-1185">Reference proteome</keyword>
<evidence type="ECO:0000313" key="3">
    <source>
        <dbReference type="EMBL" id="SMF38345.1"/>
    </source>
</evidence>
<accession>A0A1Y6C131</accession>
<feature type="region of interest" description="Disordered" evidence="2">
    <location>
        <begin position="106"/>
        <end position="148"/>
    </location>
</feature>